<evidence type="ECO:0000313" key="4">
    <source>
        <dbReference type="EMBL" id="CAB4801074.1"/>
    </source>
</evidence>
<dbReference type="InterPro" id="IPR038638">
    <property type="entry name" value="RbpA_sf"/>
</dbReference>
<dbReference type="EMBL" id="CAEZYC010000128">
    <property type="protein sequence ID" value="CAB4720413.1"/>
    <property type="molecule type" value="Genomic_DNA"/>
</dbReference>
<name>A0A6J5Z271_9ZZZZ</name>
<sequence>MGESMRGSRLGTTSYEVDSGEYAPRALTTYVCDQGHRITMPFSVEADEIPTTWPCACGATGMMLGAKPEAPAERKHVRTHWDMLLERRTIKDLEGILKERLEVIRAKAS</sequence>
<evidence type="ECO:0000313" key="2">
    <source>
        <dbReference type="EMBL" id="CAB4344130.1"/>
    </source>
</evidence>
<evidence type="ECO:0000313" key="3">
    <source>
        <dbReference type="EMBL" id="CAB4720413.1"/>
    </source>
</evidence>
<dbReference type="EMBL" id="CAESAD010000002">
    <property type="protein sequence ID" value="CAB4335418.1"/>
    <property type="molecule type" value="Genomic_DNA"/>
</dbReference>
<dbReference type="GO" id="GO:0001000">
    <property type="term" value="F:bacterial-type RNA polymerase core enzyme binding"/>
    <property type="evidence" value="ECO:0007669"/>
    <property type="project" value="InterPro"/>
</dbReference>
<protein>
    <submittedName>
        <fullName evidence="1">Unannotated protein</fullName>
    </submittedName>
</protein>
<gene>
    <name evidence="3" type="ORF">UFOPK2648_01404</name>
    <name evidence="4" type="ORF">UFOPK3037_00646</name>
    <name evidence="5" type="ORF">UFOPK3278_01350</name>
    <name evidence="2" type="ORF">UFOPK3406_01327</name>
    <name evidence="1" type="ORF">UFOPK3925_00541</name>
    <name evidence="6" type="ORF">UFOPK4097_00381</name>
</gene>
<organism evidence="1">
    <name type="scientific">freshwater metagenome</name>
    <dbReference type="NCBI Taxonomy" id="449393"/>
    <lineage>
        <taxon>unclassified sequences</taxon>
        <taxon>metagenomes</taxon>
        <taxon>ecological metagenomes</taxon>
    </lineage>
</organism>
<dbReference type="GO" id="GO:0045893">
    <property type="term" value="P:positive regulation of DNA-templated transcription"/>
    <property type="evidence" value="ECO:0007669"/>
    <property type="project" value="InterPro"/>
</dbReference>
<dbReference type="EMBL" id="CAFBIX010000085">
    <property type="protein sequence ID" value="CAB4850916.1"/>
    <property type="molecule type" value="Genomic_DNA"/>
</dbReference>
<reference evidence="1" key="1">
    <citation type="submission" date="2020-05" db="EMBL/GenBank/DDBJ databases">
        <authorList>
            <person name="Chiriac C."/>
            <person name="Salcher M."/>
            <person name="Ghai R."/>
            <person name="Kavagutti S V."/>
        </authorList>
    </citation>
    <scope>NUCLEOTIDE SEQUENCE</scope>
</reference>
<dbReference type="Pfam" id="PF13397">
    <property type="entry name" value="RbpA"/>
    <property type="match status" value="1"/>
</dbReference>
<dbReference type="AlphaFoldDB" id="A0A6J5Z271"/>
<dbReference type="EMBL" id="CAFAAO010000006">
    <property type="protein sequence ID" value="CAB4801074.1"/>
    <property type="molecule type" value="Genomic_DNA"/>
</dbReference>
<dbReference type="Gene3D" id="2.20.28.270">
    <property type="entry name" value="RNA polymerase-binding protein A"/>
    <property type="match status" value="1"/>
</dbReference>
<accession>A0A6J5Z271</accession>
<evidence type="ECO:0000313" key="6">
    <source>
        <dbReference type="EMBL" id="CAB5012092.1"/>
    </source>
</evidence>
<dbReference type="EMBL" id="CAESAI010000050">
    <property type="protein sequence ID" value="CAB4344130.1"/>
    <property type="molecule type" value="Genomic_DNA"/>
</dbReference>
<proteinExistence type="inferred from homology"/>
<dbReference type="HAMAP" id="MF_01483">
    <property type="entry name" value="RbpA"/>
    <property type="match status" value="1"/>
</dbReference>
<dbReference type="EMBL" id="CAFBPK010000003">
    <property type="protein sequence ID" value="CAB5012092.1"/>
    <property type="molecule type" value="Genomic_DNA"/>
</dbReference>
<dbReference type="InterPro" id="IPR025182">
    <property type="entry name" value="RNApol-bd_RbpA"/>
</dbReference>
<evidence type="ECO:0000313" key="1">
    <source>
        <dbReference type="EMBL" id="CAB4335418.1"/>
    </source>
</evidence>
<evidence type="ECO:0000313" key="5">
    <source>
        <dbReference type="EMBL" id="CAB4850916.1"/>
    </source>
</evidence>